<keyword evidence="2" id="KW-0012">Acyltransferase</keyword>
<keyword evidence="5" id="KW-1185">Reference proteome</keyword>
<dbReference type="InterPro" id="IPR016181">
    <property type="entry name" value="Acyl_CoA_acyltransferase"/>
</dbReference>
<evidence type="ECO:0000313" key="4">
    <source>
        <dbReference type="EMBL" id="SOD92152.1"/>
    </source>
</evidence>
<evidence type="ECO:0000256" key="1">
    <source>
        <dbReference type="ARBA" id="ARBA00022679"/>
    </source>
</evidence>
<dbReference type="RefSeq" id="WP_176525051.1">
    <property type="nucleotide sequence ID" value="NZ_OCNJ01000002.1"/>
</dbReference>
<dbReference type="SUPFAM" id="SSF55729">
    <property type="entry name" value="Acyl-CoA N-acyltransferases (Nat)"/>
    <property type="match status" value="1"/>
</dbReference>
<accession>A0A286G9K0</accession>
<dbReference type="InterPro" id="IPR050832">
    <property type="entry name" value="Bact_Acetyltransf"/>
</dbReference>
<protein>
    <submittedName>
        <fullName evidence="4">Acetyltransferase, GNAT family</fullName>
    </submittedName>
</protein>
<dbReference type="PANTHER" id="PTHR43877">
    <property type="entry name" value="AMINOALKYLPHOSPHONATE N-ACETYLTRANSFERASE-RELATED-RELATED"/>
    <property type="match status" value="1"/>
</dbReference>
<organism evidence="4 5">
    <name type="scientific">Caenispirillum bisanense</name>
    <dbReference type="NCBI Taxonomy" id="414052"/>
    <lineage>
        <taxon>Bacteria</taxon>
        <taxon>Pseudomonadati</taxon>
        <taxon>Pseudomonadota</taxon>
        <taxon>Alphaproteobacteria</taxon>
        <taxon>Rhodospirillales</taxon>
        <taxon>Novispirillaceae</taxon>
        <taxon>Caenispirillum</taxon>
    </lineage>
</organism>
<evidence type="ECO:0000259" key="3">
    <source>
        <dbReference type="PROSITE" id="PS51186"/>
    </source>
</evidence>
<evidence type="ECO:0000313" key="5">
    <source>
        <dbReference type="Proteomes" id="UP000219621"/>
    </source>
</evidence>
<dbReference type="GO" id="GO:0016747">
    <property type="term" value="F:acyltransferase activity, transferring groups other than amino-acyl groups"/>
    <property type="evidence" value="ECO:0007669"/>
    <property type="project" value="InterPro"/>
</dbReference>
<name>A0A286G9K0_9PROT</name>
<dbReference type="Pfam" id="PF00583">
    <property type="entry name" value="Acetyltransf_1"/>
    <property type="match status" value="1"/>
</dbReference>
<dbReference type="EMBL" id="OCNJ01000002">
    <property type="protein sequence ID" value="SOD92152.1"/>
    <property type="molecule type" value="Genomic_DNA"/>
</dbReference>
<evidence type="ECO:0000256" key="2">
    <source>
        <dbReference type="ARBA" id="ARBA00023315"/>
    </source>
</evidence>
<dbReference type="Proteomes" id="UP000219621">
    <property type="component" value="Unassembled WGS sequence"/>
</dbReference>
<dbReference type="PANTHER" id="PTHR43877:SF2">
    <property type="entry name" value="AMINOALKYLPHOSPHONATE N-ACETYLTRANSFERASE-RELATED"/>
    <property type="match status" value="1"/>
</dbReference>
<feature type="domain" description="N-acetyltransferase" evidence="3">
    <location>
        <begin position="1"/>
        <end position="156"/>
    </location>
</feature>
<keyword evidence="1 4" id="KW-0808">Transferase</keyword>
<dbReference type="PROSITE" id="PS51186">
    <property type="entry name" value="GNAT"/>
    <property type="match status" value="1"/>
</dbReference>
<proteinExistence type="predicted"/>
<dbReference type="AlphaFoldDB" id="A0A286G9K0"/>
<dbReference type="Gene3D" id="3.40.630.30">
    <property type="match status" value="1"/>
</dbReference>
<dbReference type="InterPro" id="IPR000182">
    <property type="entry name" value="GNAT_dom"/>
</dbReference>
<sequence length="156" mass="16640">MHVRRAASGDRPFMMSLAGRLAGVADFPWRTVAELESFQHAFMQAALGRQETVALIVEAADSGERLGFIALEPQADPITGAPGGYVSLLAVTQAAEGRGAARALVEAAEDVARAAGWATLALDVFATNARGRRFYDSVGFREEAVRLVRPLTRPAD</sequence>
<reference evidence="4 5" key="1">
    <citation type="submission" date="2017-09" db="EMBL/GenBank/DDBJ databases">
        <authorList>
            <person name="Ehlers B."/>
            <person name="Leendertz F.H."/>
        </authorList>
    </citation>
    <scope>NUCLEOTIDE SEQUENCE [LARGE SCALE GENOMIC DNA]</scope>
    <source>
        <strain evidence="4 5">USBA 140</strain>
    </source>
</reference>
<gene>
    <name evidence="4" type="ORF">SAMN05421508_102291</name>
</gene>